<dbReference type="AlphaFoldDB" id="A0A0J1BIR4"/>
<evidence type="ECO:0000313" key="2">
    <source>
        <dbReference type="EMBL" id="KLU06422.1"/>
    </source>
</evidence>
<organism evidence="2 3">
    <name type="scientific">Rhodopirellula islandica</name>
    <dbReference type="NCBI Taxonomy" id="595434"/>
    <lineage>
        <taxon>Bacteria</taxon>
        <taxon>Pseudomonadati</taxon>
        <taxon>Planctomycetota</taxon>
        <taxon>Planctomycetia</taxon>
        <taxon>Pirellulales</taxon>
        <taxon>Pirellulaceae</taxon>
        <taxon>Rhodopirellula</taxon>
    </lineage>
</organism>
<sequence length="37" mass="3802">MNSVGTHPPSSLMGETENTNVASSELAVSTIELEIVG</sequence>
<evidence type="ECO:0000256" key="1">
    <source>
        <dbReference type="SAM" id="MobiDB-lite"/>
    </source>
</evidence>
<protein>
    <submittedName>
        <fullName evidence="2">Uncharacterized protein</fullName>
    </submittedName>
</protein>
<evidence type="ECO:0000313" key="3">
    <source>
        <dbReference type="Proteomes" id="UP000036367"/>
    </source>
</evidence>
<comment type="caution">
    <text evidence="2">The sequence shown here is derived from an EMBL/GenBank/DDBJ whole genome shotgun (WGS) entry which is preliminary data.</text>
</comment>
<dbReference type="EMBL" id="LECT01000015">
    <property type="protein sequence ID" value="KLU06422.1"/>
    <property type="molecule type" value="Genomic_DNA"/>
</dbReference>
<name>A0A0J1BIR4_RHOIS</name>
<accession>A0A0J1BIR4</accession>
<dbReference type="PATRIC" id="fig|595434.4.peg.1561"/>
<keyword evidence="3" id="KW-1185">Reference proteome</keyword>
<dbReference type="Proteomes" id="UP000036367">
    <property type="component" value="Unassembled WGS sequence"/>
</dbReference>
<proteinExistence type="predicted"/>
<feature type="region of interest" description="Disordered" evidence="1">
    <location>
        <begin position="1"/>
        <end position="23"/>
    </location>
</feature>
<reference evidence="2" key="1">
    <citation type="submission" date="2015-05" db="EMBL/GenBank/DDBJ databases">
        <title>Permanent draft genome of Rhodopirellula islandicus K833.</title>
        <authorList>
            <person name="Kizina J."/>
            <person name="Richter M."/>
            <person name="Glockner F.O."/>
            <person name="Harder J."/>
        </authorList>
    </citation>
    <scope>NUCLEOTIDE SEQUENCE [LARGE SCALE GENOMIC DNA]</scope>
    <source>
        <strain evidence="2">K833</strain>
    </source>
</reference>
<gene>
    <name evidence="2" type="ORF">RISK_001633</name>
</gene>